<organism evidence="2 3">
    <name type="scientific">Suillus discolor</name>
    <dbReference type="NCBI Taxonomy" id="1912936"/>
    <lineage>
        <taxon>Eukaryota</taxon>
        <taxon>Fungi</taxon>
        <taxon>Dikarya</taxon>
        <taxon>Basidiomycota</taxon>
        <taxon>Agaricomycotina</taxon>
        <taxon>Agaricomycetes</taxon>
        <taxon>Agaricomycetidae</taxon>
        <taxon>Boletales</taxon>
        <taxon>Suillineae</taxon>
        <taxon>Suillaceae</taxon>
        <taxon>Suillus</taxon>
    </lineage>
</organism>
<sequence>MSTLNRKLREDFLHIPKLTANGKNWMMYKECLQWSIDAWGLLSHLDGTETKPMDPQMLPRDPHGYTPGCQGPDPHPHPEVYLHPSRGCGFLGGMASSYPHPHLFLFIF</sequence>
<feature type="region of interest" description="Disordered" evidence="1">
    <location>
        <begin position="50"/>
        <end position="78"/>
    </location>
</feature>
<evidence type="ECO:0000313" key="2">
    <source>
        <dbReference type="EMBL" id="KAG2108667.1"/>
    </source>
</evidence>
<name>A0A9P7JUB8_9AGAM</name>
<evidence type="ECO:0000256" key="1">
    <source>
        <dbReference type="SAM" id="MobiDB-lite"/>
    </source>
</evidence>
<keyword evidence="3" id="KW-1185">Reference proteome</keyword>
<dbReference type="GeneID" id="64693582"/>
<dbReference type="Proteomes" id="UP000823399">
    <property type="component" value="Unassembled WGS sequence"/>
</dbReference>
<dbReference type="AlphaFoldDB" id="A0A9P7JUB8"/>
<proteinExistence type="predicted"/>
<dbReference type="EMBL" id="JABBWM010000026">
    <property type="protein sequence ID" value="KAG2108667.1"/>
    <property type="molecule type" value="Genomic_DNA"/>
</dbReference>
<reference evidence="2" key="1">
    <citation type="journal article" date="2020" name="New Phytol.">
        <title>Comparative genomics reveals dynamic genome evolution in host specialist ectomycorrhizal fungi.</title>
        <authorList>
            <person name="Lofgren L.A."/>
            <person name="Nguyen N.H."/>
            <person name="Vilgalys R."/>
            <person name="Ruytinx J."/>
            <person name="Liao H.L."/>
            <person name="Branco S."/>
            <person name="Kuo A."/>
            <person name="LaButti K."/>
            <person name="Lipzen A."/>
            <person name="Andreopoulos W."/>
            <person name="Pangilinan J."/>
            <person name="Riley R."/>
            <person name="Hundley H."/>
            <person name="Na H."/>
            <person name="Barry K."/>
            <person name="Grigoriev I.V."/>
            <person name="Stajich J.E."/>
            <person name="Kennedy P.G."/>
        </authorList>
    </citation>
    <scope>NUCLEOTIDE SEQUENCE</scope>
    <source>
        <strain evidence="2">FC423</strain>
    </source>
</reference>
<dbReference type="RefSeq" id="XP_041293037.1">
    <property type="nucleotide sequence ID" value="XM_041431323.1"/>
</dbReference>
<protein>
    <submittedName>
        <fullName evidence="2">Uncharacterized protein</fullName>
    </submittedName>
</protein>
<dbReference type="OrthoDB" id="3269759at2759"/>
<comment type="caution">
    <text evidence="2">The sequence shown here is derived from an EMBL/GenBank/DDBJ whole genome shotgun (WGS) entry which is preliminary data.</text>
</comment>
<accession>A0A9P7JUB8</accession>
<gene>
    <name evidence="2" type="ORF">F5147DRAFT_576486</name>
</gene>
<evidence type="ECO:0000313" key="3">
    <source>
        <dbReference type="Proteomes" id="UP000823399"/>
    </source>
</evidence>